<keyword evidence="1" id="KW-0732">Signal</keyword>
<feature type="chain" id="PRO_5045937803" description="Secreted protein" evidence="1">
    <location>
        <begin position="26"/>
        <end position="112"/>
    </location>
</feature>
<evidence type="ECO:0000256" key="1">
    <source>
        <dbReference type="SAM" id="SignalP"/>
    </source>
</evidence>
<sequence>MKIMKKVALSGVAVMALTAAAPAFAISASVDEVTAKTIDSRKRIAVVKTHDNDAKVKGQYKRSGEGGSVRTKWNKNGYASTVKSGAGARIYSVKACEYKNNWPDDCSGWVSR</sequence>
<proteinExistence type="predicted"/>
<reference evidence="2 3" key="1">
    <citation type="submission" date="2023-09" db="EMBL/GenBank/DDBJ databases">
        <title>Genome completion map analysis of the actinomycetes C11-1.</title>
        <authorList>
            <person name="Qin P."/>
            <person name="Guan P."/>
        </authorList>
    </citation>
    <scope>NUCLEOTIDE SEQUENCE [LARGE SCALE GENOMIC DNA]</scope>
    <source>
        <strain evidence="2 3">C11-1</strain>
    </source>
</reference>
<accession>A0ABY9VWN4</accession>
<feature type="signal peptide" evidence="1">
    <location>
        <begin position="1"/>
        <end position="25"/>
    </location>
</feature>
<evidence type="ECO:0000313" key="2">
    <source>
        <dbReference type="EMBL" id="WNF28332.1"/>
    </source>
</evidence>
<protein>
    <recommendedName>
        <fullName evidence="4">Secreted protein</fullName>
    </recommendedName>
</protein>
<name>A0ABY9VWN4_9ACTN</name>
<evidence type="ECO:0000313" key="3">
    <source>
        <dbReference type="Proteomes" id="UP001303236"/>
    </source>
</evidence>
<organism evidence="2 3">
    <name type="scientific">Streptomyces durocortorensis</name>
    <dbReference type="NCBI Taxonomy" id="2811104"/>
    <lineage>
        <taxon>Bacteria</taxon>
        <taxon>Bacillati</taxon>
        <taxon>Actinomycetota</taxon>
        <taxon>Actinomycetes</taxon>
        <taxon>Kitasatosporales</taxon>
        <taxon>Streptomycetaceae</taxon>
        <taxon>Streptomyces</taxon>
    </lineage>
</organism>
<evidence type="ECO:0008006" key="4">
    <source>
        <dbReference type="Google" id="ProtNLM"/>
    </source>
</evidence>
<gene>
    <name evidence="2" type="ORF">RI138_16630</name>
</gene>
<keyword evidence="3" id="KW-1185">Reference proteome</keyword>
<dbReference type="EMBL" id="CP134500">
    <property type="protein sequence ID" value="WNF28332.1"/>
    <property type="molecule type" value="Genomic_DNA"/>
</dbReference>
<dbReference type="Proteomes" id="UP001303236">
    <property type="component" value="Chromosome"/>
</dbReference>